<evidence type="ECO:0000259" key="11">
    <source>
        <dbReference type="PROSITE" id="PS51873"/>
    </source>
</evidence>
<dbReference type="SUPFAM" id="SSF54236">
    <property type="entry name" value="Ubiquitin-like"/>
    <property type="match status" value="1"/>
</dbReference>
<gene>
    <name evidence="13" type="primary">LOC103519086</name>
</gene>
<feature type="compositionally biased region" description="Polar residues" evidence="9">
    <location>
        <begin position="473"/>
        <end position="485"/>
    </location>
</feature>
<dbReference type="PANTHER" id="PTHR22770:SF13">
    <property type="entry name" value="RING-TYPE DOMAIN-CONTAINING PROTEIN"/>
    <property type="match status" value="1"/>
</dbReference>
<evidence type="ECO:0000256" key="4">
    <source>
        <dbReference type="ARBA" id="ARBA00022723"/>
    </source>
</evidence>
<comment type="pathway">
    <text evidence="1">Protein modification; protein ubiquitination.</text>
</comment>
<evidence type="ECO:0000256" key="5">
    <source>
        <dbReference type="ARBA" id="ARBA00022737"/>
    </source>
</evidence>
<dbReference type="InterPro" id="IPR029071">
    <property type="entry name" value="Ubiquitin-like_domsf"/>
</dbReference>
<feature type="compositionally biased region" description="Polar residues" evidence="9">
    <location>
        <begin position="504"/>
        <end position="528"/>
    </location>
</feature>
<proteinExistence type="predicted"/>
<evidence type="ECO:0000256" key="9">
    <source>
        <dbReference type="SAM" id="MobiDB-lite"/>
    </source>
</evidence>
<feature type="compositionally biased region" description="Polar residues" evidence="9">
    <location>
        <begin position="334"/>
        <end position="353"/>
    </location>
</feature>
<dbReference type="CDD" id="cd22541">
    <property type="entry name" value="SP5_N"/>
    <property type="match status" value="1"/>
</dbReference>
<feature type="compositionally biased region" description="Polar residues" evidence="9">
    <location>
        <begin position="379"/>
        <end position="402"/>
    </location>
</feature>
<evidence type="ECO:0000256" key="3">
    <source>
        <dbReference type="ARBA" id="ARBA00022679"/>
    </source>
</evidence>
<keyword evidence="7" id="KW-0833">Ubl conjugation pathway</keyword>
<dbReference type="PROSITE" id="PS50053">
    <property type="entry name" value="UBIQUITIN_2"/>
    <property type="match status" value="1"/>
</dbReference>
<dbReference type="SUPFAM" id="SSF57850">
    <property type="entry name" value="RING/U-box"/>
    <property type="match status" value="2"/>
</dbReference>
<protein>
    <submittedName>
        <fullName evidence="13">Uncharacterized protein LOC103519086</fullName>
    </submittedName>
</protein>
<dbReference type="InterPro" id="IPR044066">
    <property type="entry name" value="TRIAD_supradom"/>
</dbReference>
<feature type="compositionally biased region" description="Low complexity" evidence="9">
    <location>
        <begin position="548"/>
        <end position="564"/>
    </location>
</feature>
<evidence type="ECO:0000313" key="13">
    <source>
        <dbReference type="RefSeq" id="XP_026686494.1"/>
    </source>
</evidence>
<name>A0A3Q0JDI7_DIACI</name>
<keyword evidence="5" id="KW-0677">Repeat</keyword>
<evidence type="ECO:0000256" key="1">
    <source>
        <dbReference type="ARBA" id="ARBA00004906"/>
    </source>
</evidence>
<feature type="domain" description="Ubiquitin-like" evidence="10">
    <location>
        <begin position="931"/>
        <end position="997"/>
    </location>
</feature>
<dbReference type="GO" id="GO:0004842">
    <property type="term" value="F:ubiquitin-protein transferase activity"/>
    <property type="evidence" value="ECO:0007669"/>
    <property type="project" value="TreeGrafter"/>
</dbReference>
<dbReference type="GO" id="GO:0043161">
    <property type="term" value="P:proteasome-mediated ubiquitin-dependent protein catabolic process"/>
    <property type="evidence" value="ECO:0007669"/>
    <property type="project" value="TreeGrafter"/>
</dbReference>
<feature type="compositionally biased region" description="Polar residues" evidence="9">
    <location>
        <begin position="733"/>
        <end position="760"/>
    </location>
</feature>
<evidence type="ECO:0000256" key="7">
    <source>
        <dbReference type="ARBA" id="ARBA00022786"/>
    </source>
</evidence>
<dbReference type="GeneID" id="103519086"/>
<keyword evidence="8" id="KW-0862">Zinc</keyword>
<feature type="region of interest" description="Disordered" evidence="9">
    <location>
        <begin position="473"/>
        <end position="826"/>
    </location>
</feature>
<organism evidence="12 13">
    <name type="scientific">Diaphorina citri</name>
    <name type="common">Asian citrus psyllid</name>
    <dbReference type="NCBI Taxonomy" id="121845"/>
    <lineage>
        <taxon>Eukaryota</taxon>
        <taxon>Metazoa</taxon>
        <taxon>Ecdysozoa</taxon>
        <taxon>Arthropoda</taxon>
        <taxon>Hexapoda</taxon>
        <taxon>Insecta</taxon>
        <taxon>Pterygota</taxon>
        <taxon>Neoptera</taxon>
        <taxon>Paraneoptera</taxon>
        <taxon>Hemiptera</taxon>
        <taxon>Sternorrhyncha</taxon>
        <taxon>Psylloidea</taxon>
        <taxon>Psyllidae</taxon>
        <taxon>Diaphorininae</taxon>
        <taxon>Diaphorina</taxon>
    </lineage>
</organism>
<dbReference type="GO" id="GO:0009893">
    <property type="term" value="P:positive regulation of metabolic process"/>
    <property type="evidence" value="ECO:0007669"/>
    <property type="project" value="UniProtKB-ARBA"/>
</dbReference>
<dbReference type="GO" id="GO:0008270">
    <property type="term" value="F:zinc ion binding"/>
    <property type="evidence" value="ECO:0007669"/>
    <property type="project" value="UniProtKB-KW"/>
</dbReference>
<dbReference type="PANTHER" id="PTHR22770">
    <property type="entry name" value="UBIQUITIN CONJUGATING ENZYME 7 INTERACTING PROTEIN-RELATED"/>
    <property type="match status" value="1"/>
</dbReference>
<evidence type="ECO:0000256" key="6">
    <source>
        <dbReference type="ARBA" id="ARBA00022771"/>
    </source>
</evidence>
<keyword evidence="6" id="KW-0863">Zinc-finger</keyword>
<feature type="region of interest" description="Disordered" evidence="9">
    <location>
        <begin position="432"/>
        <end position="460"/>
    </location>
</feature>
<dbReference type="CDD" id="cd20345">
    <property type="entry name" value="BRcat_RBR_HOIL1"/>
    <property type="match status" value="1"/>
</dbReference>
<dbReference type="GO" id="GO:0043130">
    <property type="term" value="F:ubiquitin binding"/>
    <property type="evidence" value="ECO:0007669"/>
    <property type="project" value="TreeGrafter"/>
</dbReference>
<dbReference type="KEGG" id="dci:103519086"/>
<evidence type="ECO:0000256" key="2">
    <source>
        <dbReference type="ARBA" id="ARBA00022553"/>
    </source>
</evidence>
<dbReference type="RefSeq" id="XP_026686494.1">
    <property type="nucleotide sequence ID" value="XM_026830693.1"/>
</dbReference>
<dbReference type="InterPro" id="IPR051628">
    <property type="entry name" value="LUBAC_E3_Ligases"/>
</dbReference>
<dbReference type="Proteomes" id="UP000079169">
    <property type="component" value="Unplaced"/>
</dbReference>
<feature type="compositionally biased region" description="Low complexity" evidence="9">
    <location>
        <begin position="492"/>
        <end position="503"/>
    </location>
</feature>
<evidence type="ECO:0000256" key="8">
    <source>
        <dbReference type="ARBA" id="ARBA00022833"/>
    </source>
</evidence>
<reference evidence="13" key="1">
    <citation type="submission" date="2025-08" db="UniProtKB">
        <authorList>
            <consortium name="RefSeq"/>
        </authorList>
    </citation>
    <scope>IDENTIFICATION</scope>
</reference>
<dbReference type="Gene3D" id="3.10.20.90">
    <property type="entry name" value="Phosphatidylinositol 3-kinase Catalytic Subunit, Chain A, domain 1"/>
    <property type="match status" value="1"/>
</dbReference>
<sequence length="1323" mass="144863">MNSPTRPGCAACDSERPRDYRVPRNYAASPNELGRLRTEEQIEKRQCLVHTIQYNAEAVVKCPFRDTSYSCDSILQEREIKALVSPEAYEQHLAKSIAHAEAQIQNAFHCKTPDCKGWCIFEDNVNEFRCPVCRHLNCLTCQAIHDGLNCKQYQDHMKADSDTNLDARRTRDMLHDMVERGEAMACPQCHVVLMKKWGCDWLRCSMCKTEICWVTRGPRWGPNGKGDTTAGCKCGVNGIKCHPKCIRASSLERDTSEHHNIREDYIGEGTAQQKETGPKSPSQQPSSHMGVKNPTQSSLQQDTGPKSPSQQPYNQHTGVINPTQSSLQDDKSIKSPSEQPNNQHTGVKSPVQSFLQQDESIKSPSDQPNNQHMGVKSPVQYSLQQDTGIKSPSQQPNNQHTGVKSPVQSSLQQDTTSQLLAKEYRGKPITTQSLAHHTERNSSSQLSIKQTGVNNTGQPTGLNVNIQHMSATNAQHTRESATNTTHTRESATNTTHTRENPTTSQYKGVNTTQSKEHSGVNTTSQFSSEHMGLKGQTSLQQDTARNVSQYSSGQVTGGQSTSKTPINQDPGGPGTSQTPYNQETGSPSTSKNALKQETGSQSISKTPFNQDLGSPSTSKTALHQHTGDSNTSSHLPSKTTPTPSSSLDPPTPSSSSTPLPPARNRPSNRNVSISPLALNSIPSTPAPKPGPSQSTISVVPTSVTSAPKYAPSQNSVPVSSTSPTVPKSVPAPQSSILTSSAPTSKSVPPQNSPAFTTSPIPKSLPHCPPSAASPVVSLPNSPPTSPKSLPQSPTSVYSPTNSPIVSLPTSPKSGPASPTSIFSLPSSAEASLPPSLPISREASLPSSPVNSFPSFDVPTSRRFVSSNNNVNTVAVNRLLKRLEAAIANGEHHKAASLAKELARLKIACSVTRQPTEDSGSELNSKHILVNMYVEDKVSHQGPIPLSVLSTMTVGQLKRKLEIEYEIPCRVQRWILGKSLGTNENATLEQMGVSENGTPVFLYLVAPGDISLRFQDINLYLYDVIRANSVFYNSNYKKEYFYTKLLVKDCTKPPPRSVLRSTKLGPVPNASSVMDAYSLNLKCNTVSNLRTAHIFLCDSLVYLNSIYDYSLMFSLVCLFITTLLDIYYEFFGIVVNEEGHTQIRTYLWIIQYIVRFISVIQMCDITSGKYKKKLAQRSPTTADPEALERLRNCTTLSFFDLTPPELIEDTIFPFPVEDLDPNYYTYKSKAWTTTTVYKGPYPPDHPEDPSDLKMDKLYETKLKYPLLPWSLLLISKLFSTLPLDITIQGGVTAKYNVGMVIIPVAVGVESEVDVTPSVETVTKY</sequence>
<feature type="compositionally biased region" description="Polar residues" evidence="9">
    <location>
        <begin position="270"/>
        <end position="327"/>
    </location>
</feature>
<feature type="compositionally biased region" description="Low complexity" evidence="9">
    <location>
        <begin position="691"/>
        <end position="732"/>
    </location>
</feature>
<dbReference type="InterPro" id="IPR047558">
    <property type="entry name" value="BRcat_RBR_HOIL1"/>
</dbReference>
<keyword evidence="4" id="KW-0479">Metal-binding</keyword>
<dbReference type="STRING" id="121845.A0A3Q0JDI7"/>
<feature type="domain" description="RING-type" evidence="11">
    <location>
        <begin position="5"/>
        <end position="245"/>
    </location>
</feature>
<evidence type="ECO:0000313" key="12">
    <source>
        <dbReference type="Proteomes" id="UP000079169"/>
    </source>
</evidence>
<feature type="compositionally biased region" description="Low complexity" evidence="9">
    <location>
        <begin position="631"/>
        <end position="657"/>
    </location>
</feature>
<dbReference type="PaxDb" id="121845-A0A3Q0JDI7"/>
<keyword evidence="12" id="KW-1185">Reference proteome</keyword>
<dbReference type="CDD" id="cd20358">
    <property type="entry name" value="Rcat_RBR_HOIL1"/>
    <property type="match status" value="1"/>
</dbReference>
<accession>A0A3Q0JDI7</accession>
<dbReference type="GO" id="GO:0097039">
    <property type="term" value="P:protein linear polyubiquitination"/>
    <property type="evidence" value="ECO:0007669"/>
    <property type="project" value="TreeGrafter"/>
</dbReference>
<keyword evidence="3" id="KW-0808">Transferase</keyword>
<evidence type="ECO:0000259" key="10">
    <source>
        <dbReference type="PROSITE" id="PS50053"/>
    </source>
</evidence>
<feature type="compositionally biased region" description="Polar residues" evidence="9">
    <location>
        <begin position="535"/>
        <end position="547"/>
    </location>
</feature>
<feature type="compositionally biased region" description="Polar residues" evidence="9">
    <location>
        <begin position="787"/>
        <end position="822"/>
    </location>
</feature>
<dbReference type="GO" id="GO:0071797">
    <property type="term" value="C:LUBAC complex"/>
    <property type="evidence" value="ECO:0007669"/>
    <property type="project" value="TreeGrafter"/>
</dbReference>
<feature type="region of interest" description="Disordered" evidence="9">
    <location>
        <begin position="379"/>
        <end position="415"/>
    </location>
</feature>
<dbReference type="Gene3D" id="2.30.30.380">
    <property type="entry name" value="Zn-finger domain of Sec23/24"/>
    <property type="match status" value="1"/>
</dbReference>
<feature type="compositionally biased region" description="Polar residues" evidence="9">
    <location>
        <begin position="575"/>
        <end position="630"/>
    </location>
</feature>
<dbReference type="InterPro" id="IPR047557">
    <property type="entry name" value="Rcat_RBR_HOIL1"/>
</dbReference>
<dbReference type="InterPro" id="IPR000626">
    <property type="entry name" value="Ubiquitin-like_dom"/>
</dbReference>
<dbReference type="PROSITE" id="PS51873">
    <property type="entry name" value="TRIAD"/>
    <property type="match status" value="1"/>
</dbReference>
<feature type="compositionally biased region" description="Low complexity" evidence="9">
    <location>
        <begin position="769"/>
        <end position="779"/>
    </location>
</feature>
<keyword evidence="2" id="KW-0597">Phosphoprotein</keyword>
<feature type="region of interest" description="Disordered" evidence="9">
    <location>
        <begin position="267"/>
        <end position="353"/>
    </location>
</feature>